<organism evidence="1 2">
    <name type="scientific">Polyplosphaeria fusca</name>
    <dbReference type="NCBI Taxonomy" id="682080"/>
    <lineage>
        <taxon>Eukaryota</taxon>
        <taxon>Fungi</taxon>
        <taxon>Dikarya</taxon>
        <taxon>Ascomycota</taxon>
        <taxon>Pezizomycotina</taxon>
        <taxon>Dothideomycetes</taxon>
        <taxon>Pleosporomycetidae</taxon>
        <taxon>Pleosporales</taxon>
        <taxon>Tetraplosphaeriaceae</taxon>
        <taxon>Polyplosphaeria</taxon>
    </lineage>
</organism>
<comment type="caution">
    <text evidence="1">The sequence shown here is derived from an EMBL/GenBank/DDBJ whole genome shotgun (WGS) entry which is preliminary data.</text>
</comment>
<dbReference type="Pfam" id="PF11917">
    <property type="entry name" value="DUF3435"/>
    <property type="match status" value="1"/>
</dbReference>
<proteinExistence type="predicted"/>
<reference evidence="1" key="1">
    <citation type="journal article" date="2020" name="Stud. Mycol.">
        <title>101 Dothideomycetes genomes: a test case for predicting lifestyles and emergence of pathogens.</title>
        <authorList>
            <person name="Haridas S."/>
            <person name="Albert R."/>
            <person name="Binder M."/>
            <person name="Bloem J."/>
            <person name="Labutti K."/>
            <person name="Salamov A."/>
            <person name="Andreopoulos B."/>
            <person name="Baker S."/>
            <person name="Barry K."/>
            <person name="Bills G."/>
            <person name="Bluhm B."/>
            <person name="Cannon C."/>
            <person name="Castanera R."/>
            <person name="Culley D."/>
            <person name="Daum C."/>
            <person name="Ezra D."/>
            <person name="Gonzalez J."/>
            <person name="Henrissat B."/>
            <person name="Kuo A."/>
            <person name="Liang C."/>
            <person name="Lipzen A."/>
            <person name="Lutzoni F."/>
            <person name="Magnuson J."/>
            <person name="Mondo S."/>
            <person name="Nolan M."/>
            <person name="Ohm R."/>
            <person name="Pangilinan J."/>
            <person name="Park H.-J."/>
            <person name="Ramirez L."/>
            <person name="Alfaro M."/>
            <person name="Sun H."/>
            <person name="Tritt A."/>
            <person name="Yoshinaga Y."/>
            <person name="Zwiers L.-H."/>
            <person name="Turgeon B."/>
            <person name="Goodwin S."/>
            <person name="Spatafora J."/>
            <person name="Crous P."/>
            <person name="Grigoriev I."/>
        </authorList>
    </citation>
    <scope>NUCLEOTIDE SEQUENCE</scope>
    <source>
        <strain evidence="1">CBS 125425</strain>
    </source>
</reference>
<sequence length="258" mass="29570">MLAWIRTDLSDRFGISSESRVKNFCDFNVYKNLMTQIWIDDADEFESERDRVSTALMIQLLFFSAGRIGALAPTGWYPDVFLAFSLLFLEEDCLLDCPTSIFAAIALADEALQDISSWQQLRLQKLDPGEDLREFAIKPEFIERLFLVRKGGRPISCQDFWKRLMDLSTRAGYLDYVRPFDIRRGTSNTLQIHCDTSSMLQTIGHAASTSGAPTYQKHYQPEFCKVDIKGLVLRGRQDGNYTVAPLMRNHRLKCWADA</sequence>
<evidence type="ECO:0000313" key="2">
    <source>
        <dbReference type="Proteomes" id="UP000799444"/>
    </source>
</evidence>
<evidence type="ECO:0000313" key="1">
    <source>
        <dbReference type="EMBL" id="KAF2735298.1"/>
    </source>
</evidence>
<protein>
    <submittedName>
        <fullName evidence="1">Uncharacterized protein</fullName>
    </submittedName>
</protein>
<dbReference type="Proteomes" id="UP000799444">
    <property type="component" value="Unassembled WGS sequence"/>
</dbReference>
<dbReference type="PANTHER" id="PTHR37535">
    <property type="entry name" value="FLUG DOMAIN PROTEIN"/>
    <property type="match status" value="1"/>
</dbReference>
<dbReference type="OrthoDB" id="3437109at2759"/>
<dbReference type="InterPro" id="IPR021842">
    <property type="entry name" value="DUF3435"/>
</dbReference>
<name>A0A9P4V3M0_9PLEO</name>
<gene>
    <name evidence="1" type="ORF">EJ04DRAFT_563474</name>
</gene>
<accession>A0A9P4V3M0</accession>
<dbReference type="PANTHER" id="PTHR37535:SF3">
    <property type="entry name" value="FLUG DOMAIN-CONTAINING PROTEIN"/>
    <property type="match status" value="1"/>
</dbReference>
<dbReference type="AlphaFoldDB" id="A0A9P4V3M0"/>
<dbReference type="EMBL" id="ML996137">
    <property type="protein sequence ID" value="KAF2735298.1"/>
    <property type="molecule type" value="Genomic_DNA"/>
</dbReference>
<keyword evidence="2" id="KW-1185">Reference proteome</keyword>